<dbReference type="GO" id="GO:0004930">
    <property type="term" value="F:G protein-coupled receptor activity"/>
    <property type="evidence" value="ECO:0007669"/>
    <property type="project" value="UniProtKB-KW"/>
</dbReference>
<dbReference type="GO" id="GO:0005886">
    <property type="term" value="C:plasma membrane"/>
    <property type="evidence" value="ECO:0007669"/>
    <property type="project" value="UniProtKB-SubCell"/>
</dbReference>
<proteinExistence type="inferred from homology"/>
<evidence type="ECO:0000256" key="7">
    <source>
        <dbReference type="SAM" id="Phobius"/>
    </source>
</evidence>
<evidence type="ECO:0000256" key="5">
    <source>
        <dbReference type="ARBA" id="ARBA00023136"/>
    </source>
</evidence>
<feature type="transmembrane region" description="Helical" evidence="7">
    <location>
        <begin position="328"/>
        <end position="348"/>
    </location>
</feature>
<keyword evidence="6" id="KW-0675">Receptor</keyword>
<keyword evidence="6" id="KW-0807">Transducer</keyword>
<feature type="transmembrane region" description="Helical" evidence="7">
    <location>
        <begin position="206"/>
        <end position="231"/>
    </location>
</feature>
<dbReference type="Pfam" id="PF00001">
    <property type="entry name" value="7tm_1"/>
    <property type="match status" value="2"/>
</dbReference>
<dbReference type="PROSITE" id="PS50262">
    <property type="entry name" value="G_PROTEIN_RECEP_F1_2"/>
    <property type="match status" value="2"/>
</dbReference>
<feature type="transmembrane region" description="Helical" evidence="7">
    <location>
        <begin position="533"/>
        <end position="555"/>
    </location>
</feature>
<accession>A0AAU9XZZ2</accession>
<comment type="subcellular location">
    <subcellularLocation>
        <location evidence="1">Cell membrane</location>
        <topology evidence="1">Multi-pass membrane protein</topology>
    </subcellularLocation>
</comment>
<keyword evidence="6" id="KW-0297">G-protein coupled receptor</keyword>
<comment type="caution">
    <text evidence="9">The sequence shown here is derived from an EMBL/GenBank/DDBJ whole genome shotgun (WGS) entry which is preliminary data.</text>
</comment>
<feature type="transmembrane region" description="Helical" evidence="7">
    <location>
        <begin position="419"/>
        <end position="440"/>
    </location>
</feature>
<evidence type="ECO:0000259" key="8">
    <source>
        <dbReference type="PROSITE" id="PS50262"/>
    </source>
</evidence>
<keyword evidence="2" id="KW-1003">Cell membrane</keyword>
<keyword evidence="5 7" id="KW-0472">Membrane</keyword>
<dbReference type="AlphaFoldDB" id="A0AAU9XZZ2"/>
<feature type="transmembrane region" description="Helical" evidence="7">
    <location>
        <begin position="289"/>
        <end position="308"/>
    </location>
</feature>
<dbReference type="CDD" id="cd00637">
    <property type="entry name" value="7tm_classA_rhodopsin-like"/>
    <property type="match status" value="3"/>
</dbReference>
<keyword evidence="4 7" id="KW-1133">Transmembrane helix</keyword>
<dbReference type="PROSITE" id="PS00237">
    <property type="entry name" value="G_PROTEIN_RECEP_F1_1"/>
    <property type="match status" value="3"/>
</dbReference>
<evidence type="ECO:0000256" key="2">
    <source>
        <dbReference type="ARBA" id="ARBA00022475"/>
    </source>
</evidence>
<keyword evidence="3 6" id="KW-0812">Transmembrane</keyword>
<comment type="similarity">
    <text evidence="6">Belongs to the G-protein coupled receptor 1 family.</text>
</comment>
<evidence type="ECO:0000313" key="9">
    <source>
        <dbReference type="EMBL" id="CAH3163001.1"/>
    </source>
</evidence>
<evidence type="ECO:0000256" key="6">
    <source>
        <dbReference type="RuleBase" id="RU000688"/>
    </source>
</evidence>
<dbReference type="PANTHER" id="PTHR22750">
    <property type="entry name" value="G-PROTEIN COUPLED RECEPTOR"/>
    <property type="match status" value="1"/>
</dbReference>
<keyword evidence="10" id="KW-1185">Reference proteome</keyword>
<feature type="transmembrane region" description="Helical" evidence="7">
    <location>
        <begin position="620"/>
        <end position="640"/>
    </location>
</feature>
<sequence>MSENEQNSTSKNLDSAGSELTFSTAVVIALLSVPAVAGNALILATIWRRTFLRTSFHSLLSGLAVTDLLTGLISQPLYASFHLINGQNAAVKLDNPEVVSVLGIIAGFSIYLFINITLATMTVMSIERWLHMSRRSSTTSHRRYYATMVILLSPIPSLVVYILTLRELAFWYTLCKITVAKFSFSQMYDSNDYNWKNNNKFCSAVIYSHAVAIASLSPLAVLGNAIILATIWRRTFPRTTFHILLSGIALNDLCTGLIAQPCYAASFLISPTKHCKVNDNPKLAALNTIGEATAYFFVSITILTITAMSIERWLYMSRRSFITSRRRYFIIILVLFLPIPNVVIRVLMQHNFHFEKIFEINTTSKISFCYIIISFAYYKVFKIIRHHQEQIKASEVSSQRFGQNAINLKKYKRSVATMIYILLLFSLCFIPLTVAVPVAYNTRSKAGMVAESVSTVLLFLSSSLSPVLYLWRMREIRNGLKQLLTIHRLHVLVFPNNVNDRRVTSEGEKRQHTHDHNWKDNDKFRSVVIFSKATAIAMLSPVAVVGNAIILATIWRRTFPRTTFHILLSGIALNDLCTGLIAQPCYAASFLISPTKDSKVKDNPNLVATLRTVGEATGNFFVSVTILTITAMSIERWLYMSRGSFITSRRRYFTLILMLFLPILNVIIRVLIHQNFRFEKIYEITMISEISFFYVIILFAYYKVYKIIRHHQQQIKASEVSTKRFGQQAINLEKYKRSVATMIYILLLFSVCFIPFTVAVPVDFITRSKAGMVTETVSVVLVFLSSSLSPVLYSWRMRDIRAGLKQLLTIHR</sequence>
<feature type="transmembrane region" description="Helical" evidence="7">
    <location>
        <begin position="144"/>
        <end position="164"/>
    </location>
</feature>
<dbReference type="EMBL" id="CALNXJ010000089">
    <property type="protein sequence ID" value="CAH3163001.1"/>
    <property type="molecule type" value="Genomic_DNA"/>
</dbReference>
<feature type="transmembrane region" description="Helical" evidence="7">
    <location>
        <begin position="59"/>
        <end position="78"/>
    </location>
</feature>
<reference evidence="9 10" key="1">
    <citation type="submission" date="2022-05" db="EMBL/GenBank/DDBJ databases">
        <authorList>
            <consortium name="Genoscope - CEA"/>
            <person name="William W."/>
        </authorList>
    </citation>
    <scope>NUCLEOTIDE SEQUENCE [LARGE SCALE GENOMIC DNA]</scope>
</reference>
<dbReference type="PRINTS" id="PR00237">
    <property type="entry name" value="GPCRRHODOPSN"/>
</dbReference>
<protein>
    <recommendedName>
        <fullName evidence="8">G-protein coupled receptors family 1 profile domain-containing protein</fullName>
    </recommendedName>
</protein>
<feature type="transmembrane region" description="Helical" evidence="7">
    <location>
        <begin position="777"/>
        <end position="795"/>
    </location>
</feature>
<feature type="transmembrane region" description="Helical" evidence="7">
    <location>
        <begin position="98"/>
        <end position="123"/>
    </location>
</feature>
<feature type="transmembrane region" description="Helical" evidence="7">
    <location>
        <begin position="243"/>
        <end position="269"/>
    </location>
</feature>
<name>A0AAU9XZZ2_9CNID</name>
<feature type="transmembrane region" description="Helical" evidence="7">
    <location>
        <begin position="684"/>
        <end position="702"/>
    </location>
</feature>
<feature type="domain" description="G-protein coupled receptors family 1 profile" evidence="8">
    <location>
        <begin position="38"/>
        <end position="469"/>
    </location>
</feature>
<dbReference type="InterPro" id="IPR017452">
    <property type="entry name" value="GPCR_Rhodpsn_7TM"/>
</dbReference>
<evidence type="ECO:0000313" key="10">
    <source>
        <dbReference type="Proteomes" id="UP001159428"/>
    </source>
</evidence>
<evidence type="ECO:0000256" key="1">
    <source>
        <dbReference type="ARBA" id="ARBA00004651"/>
    </source>
</evidence>
<dbReference type="Gene3D" id="1.20.1070.10">
    <property type="entry name" value="Rhodopsin 7-helix transmembrane proteins"/>
    <property type="match status" value="3"/>
</dbReference>
<gene>
    <name evidence="9" type="ORF">PMEA_00034530</name>
</gene>
<feature type="transmembrane region" description="Helical" evidence="7">
    <location>
        <begin position="652"/>
        <end position="672"/>
    </location>
</feature>
<feature type="transmembrane region" description="Helical" evidence="7">
    <location>
        <begin position="20"/>
        <end position="47"/>
    </location>
</feature>
<dbReference type="SUPFAM" id="SSF81321">
    <property type="entry name" value="Family A G protein-coupled receptor-like"/>
    <property type="match status" value="3"/>
</dbReference>
<dbReference type="Proteomes" id="UP001159428">
    <property type="component" value="Unassembled WGS sequence"/>
</dbReference>
<feature type="transmembrane region" description="Helical" evidence="7">
    <location>
        <begin position="452"/>
        <end position="471"/>
    </location>
</feature>
<feature type="transmembrane region" description="Helical" evidence="7">
    <location>
        <begin position="360"/>
        <end position="378"/>
    </location>
</feature>
<evidence type="ECO:0000256" key="4">
    <source>
        <dbReference type="ARBA" id="ARBA00022989"/>
    </source>
</evidence>
<feature type="transmembrane region" description="Helical" evidence="7">
    <location>
        <begin position="743"/>
        <end position="765"/>
    </location>
</feature>
<evidence type="ECO:0000256" key="3">
    <source>
        <dbReference type="ARBA" id="ARBA00022692"/>
    </source>
</evidence>
<organism evidence="9 10">
    <name type="scientific">Pocillopora meandrina</name>
    <dbReference type="NCBI Taxonomy" id="46732"/>
    <lineage>
        <taxon>Eukaryota</taxon>
        <taxon>Metazoa</taxon>
        <taxon>Cnidaria</taxon>
        <taxon>Anthozoa</taxon>
        <taxon>Hexacorallia</taxon>
        <taxon>Scleractinia</taxon>
        <taxon>Astrocoeniina</taxon>
        <taxon>Pocilloporidae</taxon>
        <taxon>Pocillopora</taxon>
    </lineage>
</organism>
<feature type="domain" description="G-protein coupled receptors family 1 profile" evidence="8">
    <location>
        <begin position="546"/>
        <end position="793"/>
    </location>
</feature>
<dbReference type="InterPro" id="IPR000276">
    <property type="entry name" value="GPCR_Rhodpsn"/>
</dbReference>